<dbReference type="UniPathway" id="UPA00074">
    <property type="reaction ID" value="UER00131"/>
</dbReference>
<evidence type="ECO:0000256" key="5">
    <source>
        <dbReference type="ARBA" id="ARBA00022755"/>
    </source>
</evidence>
<comment type="caution">
    <text evidence="9">The sequence shown here is derived from an EMBL/GenBank/DDBJ whole genome shotgun (WGS) entry which is preliminary data.</text>
</comment>
<keyword evidence="4" id="KW-0547">Nucleotide-binding</keyword>
<protein>
    <recommendedName>
        <fullName evidence="2">phosphoribosylaminoimidazolesuccinocarboxamide synthase</fullName>
        <ecNumber evidence="2">6.3.2.6</ecNumber>
    </recommendedName>
</protein>
<dbReference type="GO" id="GO:0005524">
    <property type="term" value="F:ATP binding"/>
    <property type="evidence" value="ECO:0007669"/>
    <property type="project" value="UniProtKB-KW"/>
</dbReference>
<evidence type="ECO:0000259" key="8">
    <source>
        <dbReference type="Pfam" id="PF01259"/>
    </source>
</evidence>
<keyword evidence="10" id="KW-1185">Reference proteome</keyword>
<dbReference type="PANTHER" id="PTHR43599:SF3">
    <property type="entry name" value="SI:DKEY-6E2.2"/>
    <property type="match status" value="1"/>
</dbReference>
<keyword evidence="6" id="KW-0067">ATP-binding</keyword>
<evidence type="ECO:0000256" key="4">
    <source>
        <dbReference type="ARBA" id="ARBA00022741"/>
    </source>
</evidence>
<dbReference type="PROSITE" id="PS01057">
    <property type="entry name" value="SAICAR_SYNTHETASE_1"/>
    <property type="match status" value="1"/>
</dbReference>
<gene>
    <name evidence="9" type="ORF">BSL78_19660</name>
</gene>
<dbReference type="EC" id="6.3.2.6" evidence="2"/>
<dbReference type="SUPFAM" id="SSF56104">
    <property type="entry name" value="SAICAR synthase-like"/>
    <property type="match status" value="1"/>
</dbReference>
<dbReference type="GO" id="GO:0004639">
    <property type="term" value="F:phosphoribosylaminoimidazolesuccinocarboxamide synthase activity"/>
    <property type="evidence" value="ECO:0007669"/>
    <property type="project" value="UniProtKB-EC"/>
</dbReference>
<dbReference type="AlphaFoldDB" id="A0A2G8K696"/>
<dbReference type="STRING" id="307972.A0A2G8K696"/>
<evidence type="ECO:0000256" key="3">
    <source>
        <dbReference type="ARBA" id="ARBA00022598"/>
    </source>
</evidence>
<evidence type="ECO:0000313" key="9">
    <source>
        <dbReference type="EMBL" id="PIK43479.1"/>
    </source>
</evidence>
<evidence type="ECO:0000313" key="10">
    <source>
        <dbReference type="Proteomes" id="UP000230750"/>
    </source>
</evidence>
<keyword evidence="3" id="KW-0436">Ligase</keyword>
<dbReference type="Proteomes" id="UP000230750">
    <property type="component" value="Unassembled WGS sequence"/>
</dbReference>
<dbReference type="PANTHER" id="PTHR43599">
    <property type="entry name" value="MULTIFUNCTIONAL PROTEIN ADE2"/>
    <property type="match status" value="1"/>
</dbReference>
<comment type="pathway">
    <text evidence="1">Purine metabolism; IMP biosynthesis via de novo pathway; 5-amino-1-(5-phospho-D-ribosyl)imidazole-4-carboxamide from 5-amino-1-(5-phospho-D-ribosyl)imidazole-4-carboxylate: step 1/2.</text>
</comment>
<dbReference type="InterPro" id="IPR018236">
    <property type="entry name" value="SAICAR_synthetase_CS"/>
</dbReference>
<dbReference type="GO" id="GO:0005829">
    <property type="term" value="C:cytosol"/>
    <property type="evidence" value="ECO:0007669"/>
    <property type="project" value="TreeGrafter"/>
</dbReference>
<reference evidence="9 10" key="1">
    <citation type="journal article" date="2017" name="PLoS Biol.">
        <title>The sea cucumber genome provides insights into morphological evolution and visceral regeneration.</title>
        <authorList>
            <person name="Zhang X."/>
            <person name="Sun L."/>
            <person name="Yuan J."/>
            <person name="Sun Y."/>
            <person name="Gao Y."/>
            <person name="Zhang L."/>
            <person name="Li S."/>
            <person name="Dai H."/>
            <person name="Hamel J.F."/>
            <person name="Liu C."/>
            <person name="Yu Y."/>
            <person name="Liu S."/>
            <person name="Lin W."/>
            <person name="Guo K."/>
            <person name="Jin S."/>
            <person name="Xu P."/>
            <person name="Storey K.B."/>
            <person name="Huan P."/>
            <person name="Zhang T."/>
            <person name="Zhou Y."/>
            <person name="Zhang J."/>
            <person name="Lin C."/>
            <person name="Li X."/>
            <person name="Xing L."/>
            <person name="Huo D."/>
            <person name="Sun M."/>
            <person name="Wang L."/>
            <person name="Mercier A."/>
            <person name="Li F."/>
            <person name="Yang H."/>
            <person name="Xiang J."/>
        </authorList>
    </citation>
    <scope>NUCLEOTIDE SEQUENCE [LARGE SCALE GENOMIC DNA]</scope>
    <source>
        <strain evidence="9">Shaxun</strain>
        <tissue evidence="9">Muscle</tissue>
    </source>
</reference>
<evidence type="ECO:0000256" key="6">
    <source>
        <dbReference type="ARBA" id="ARBA00022840"/>
    </source>
</evidence>
<dbReference type="Gene3D" id="3.30.200.20">
    <property type="entry name" value="Phosphorylase Kinase, domain 1"/>
    <property type="match status" value="1"/>
</dbReference>
<proteinExistence type="predicted"/>
<feature type="compositionally biased region" description="Low complexity" evidence="7">
    <location>
        <begin position="130"/>
        <end position="147"/>
    </location>
</feature>
<organism evidence="9 10">
    <name type="scientific">Stichopus japonicus</name>
    <name type="common">Sea cucumber</name>
    <dbReference type="NCBI Taxonomy" id="307972"/>
    <lineage>
        <taxon>Eukaryota</taxon>
        <taxon>Metazoa</taxon>
        <taxon>Echinodermata</taxon>
        <taxon>Eleutherozoa</taxon>
        <taxon>Echinozoa</taxon>
        <taxon>Holothuroidea</taxon>
        <taxon>Aspidochirotacea</taxon>
        <taxon>Aspidochirotida</taxon>
        <taxon>Stichopodidae</taxon>
        <taxon>Apostichopus</taxon>
    </lineage>
</organism>
<feature type="domain" description="SAICAR synthetase/ADE2 N-terminal" evidence="8">
    <location>
        <begin position="40"/>
        <end position="137"/>
    </location>
</feature>
<dbReference type="InterPro" id="IPR050089">
    <property type="entry name" value="SAICAR_synthetase"/>
</dbReference>
<evidence type="ECO:0000256" key="1">
    <source>
        <dbReference type="ARBA" id="ARBA00004672"/>
    </source>
</evidence>
<dbReference type="EMBL" id="MRZV01000847">
    <property type="protein sequence ID" value="PIK43479.1"/>
    <property type="molecule type" value="Genomic_DNA"/>
</dbReference>
<dbReference type="InterPro" id="IPR028923">
    <property type="entry name" value="SAICAR_synt/ADE2_N"/>
</dbReference>
<accession>A0A2G8K696</accession>
<dbReference type="GO" id="GO:0006189">
    <property type="term" value="P:'de novo' IMP biosynthetic process"/>
    <property type="evidence" value="ECO:0007669"/>
    <property type="project" value="UniProtKB-UniPathway"/>
</dbReference>
<evidence type="ECO:0000256" key="7">
    <source>
        <dbReference type="SAM" id="MobiDB-lite"/>
    </source>
</evidence>
<keyword evidence="5" id="KW-0658">Purine biosynthesis</keyword>
<sequence length="147" mass="16790">MFLENRFRRGRPRSSTNIQRILSTFSRKIGYQRIMLSAVNDLEGKAAISTATTCKVFEFLEQTGLKTAFVRRVNDLAFIAEKCTMVPIEWVTRRIATGSFLKRHEGVQEGHRFSPPKLELFFKDDAAGDPQWSEEQSSPRSSSVTGW</sequence>
<evidence type="ECO:0000256" key="2">
    <source>
        <dbReference type="ARBA" id="ARBA00012217"/>
    </source>
</evidence>
<dbReference type="Pfam" id="PF01259">
    <property type="entry name" value="SAICAR_synt"/>
    <property type="match status" value="1"/>
</dbReference>
<dbReference type="OrthoDB" id="9991235at2759"/>
<feature type="region of interest" description="Disordered" evidence="7">
    <location>
        <begin position="127"/>
        <end position="147"/>
    </location>
</feature>
<name>A0A2G8K696_STIJA</name>